<feature type="compositionally biased region" description="Low complexity" evidence="1">
    <location>
        <begin position="298"/>
        <end position="326"/>
    </location>
</feature>
<keyword evidence="2" id="KW-0472">Membrane</keyword>
<feature type="signal peptide" evidence="3">
    <location>
        <begin position="1"/>
        <end position="22"/>
    </location>
</feature>
<keyword evidence="2" id="KW-1133">Transmembrane helix</keyword>
<dbReference type="Proteomes" id="UP001153069">
    <property type="component" value="Unassembled WGS sequence"/>
</dbReference>
<name>A0A9N8DJR7_9STRA</name>
<sequence length="633" mass="71014">MVSSSQIRHVLVALLLQPFALARPQSNIRSEFVRAMNEATQRTEESKRQTALMSRLLQKAKVVKTAFTTTTGGQQQQQRPHNHEDRKLYDYNYQYGYYNYQYNYNNQNGNGDDNYNYNQQQEQQVGDDFWAEYGGLNLTNYALKYLGCQNIHSFSDEKAADNDEGGVLAMNRFVVFRLCPKHTCSNYNEYGCDYNYGEYTLPMDDYLATMQTYHIEQYQTYCKTCASCMSGSGDYNNVNRERELNNGGGGQYYYYKRYNGDGTWYYNNYGNANNDDNYNANDDQGNYQNYNGNYDDFYAAADDDGGNNNNNYANNDDGGNNAAANDDGGGGGGGDDDGGNDDAGAAANNATATCSYADVCASYQQACGPEMYNDDNYLSRAEAYAEYFECTELDVGGAVSYLGPHCRSDGFTIGIGIYEDEYCSSYVGDVVDLQQVTGLKYEDDYLSPYYPKQCISCTARESYDLVTDDEIQNEENEGLYEVCGVLYEQAAKCNRYLGEDDTYQGQFEQEANEQDVCNFVASLVENNYDEYGEAILESPEWTLAKWKSINAYRQDLVRTSSGQILGIVFSVGLVAALAIYAIYLRYKLTRRLPWSLGFGKSSAADQAGKIGRVSSGITMQRSMSGLEPRGSFA</sequence>
<feature type="transmembrane region" description="Helical" evidence="2">
    <location>
        <begin position="564"/>
        <end position="584"/>
    </location>
</feature>
<evidence type="ECO:0000256" key="3">
    <source>
        <dbReference type="SAM" id="SignalP"/>
    </source>
</evidence>
<keyword evidence="2" id="KW-0812">Transmembrane</keyword>
<evidence type="ECO:0000313" key="4">
    <source>
        <dbReference type="EMBL" id="CAB9503904.1"/>
    </source>
</evidence>
<feature type="chain" id="PRO_5040434510" evidence="3">
    <location>
        <begin position="23"/>
        <end position="633"/>
    </location>
</feature>
<evidence type="ECO:0000313" key="5">
    <source>
        <dbReference type="Proteomes" id="UP001153069"/>
    </source>
</evidence>
<feature type="region of interest" description="Disordered" evidence="1">
    <location>
        <begin position="298"/>
        <end position="337"/>
    </location>
</feature>
<gene>
    <name evidence="4" type="ORF">SEMRO_179_G078570.1</name>
</gene>
<dbReference type="EMBL" id="CAICTM010000178">
    <property type="protein sequence ID" value="CAB9503904.1"/>
    <property type="molecule type" value="Genomic_DNA"/>
</dbReference>
<accession>A0A9N8DJR7</accession>
<comment type="caution">
    <text evidence="4">The sequence shown here is derived from an EMBL/GenBank/DDBJ whole genome shotgun (WGS) entry which is preliminary data.</text>
</comment>
<proteinExistence type="predicted"/>
<keyword evidence="5" id="KW-1185">Reference proteome</keyword>
<evidence type="ECO:0000256" key="1">
    <source>
        <dbReference type="SAM" id="MobiDB-lite"/>
    </source>
</evidence>
<organism evidence="4 5">
    <name type="scientific">Seminavis robusta</name>
    <dbReference type="NCBI Taxonomy" id="568900"/>
    <lineage>
        <taxon>Eukaryota</taxon>
        <taxon>Sar</taxon>
        <taxon>Stramenopiles</taxon>
        <taxon>Ochrophyta</taxon>
        <taxon>Bacillariophyta</taxon>
        <taxon>Bacillariophyceae</taxon>
        <taxon>Bacillariophycidae</taxon>
        <taxon>Naviculales</taxon>
        <taxon>Naviculaceae</taxon>
        <taxon>Seminavis</taxon>
    </lineage>
</organism>
<dbReference type="OrthoDB" id="43720at2759"/>
<protein>
    <submittedName>
        <fullName evidence="4">Uncharacterized protein</fullName>
    </submittedName>
</protein>
<dbReference type="AlphaFoldDB" id="A0A9N8DJR7"/>
<evidence type="ECO:0000256" key="2">
    <source>
        <dbReference type="SAM" id="Phobius"/>
    </source>
</evidence>
<keyword evidence="3" id="KW-0732">Signal</keyword>
<reference evidence="4" key="1">
    <citation type="submission" date="2020-06" db="EMBL/GenBank/DDBJ databases">
        <authorList>
            <consortium name="Plant Systems Biology data submission"/>
        </authorList>
    </citation>
    <scope>NUCLEOTIDE SEQUENCE</scope>
    <source>
        <strain evidence="4">D6</strain>
    </source>
</reference>